<evidence type="ECO:0000256" key="4">
    <source>
        <dbReference type="ARBA" id="ARBA00022967"/>
    </source>
</evidence>
<dbReference type="InterPro" id="IPR001757">
    <property type="entry name" value="P_typ_ATPase"/>
</dbReference>
<evidence type="ECO:0000256" key="3">
    <source>
        <dbReference type="ARBA" id="ARBA00022723"/>
    </source>
</evidence>
<dbReference type="Pfam" id="PF00702">
    <property type="entry name" value="Hydrolase"/>
    <property type="match status" value="1"/>
</dbReference>
<evidence type="ECO:0000313" key="9">
    <source>
        <dbReference type="EMBL" id="KAF2652371.1"/>
    </source>
</evidence>
<dbReference type="Pfam" id="PF00122">
    <property type="entry name" value="E1-E2_ATPase"/>
    <property type="match status" value="1"/>
</dbReference>
<dbReference type="AlphaFoldDB" id="A0A6A6SZJ1"/>
<dbReference type="InterPro" id="IPR008250">
    <property type="entry name" value="ATPase_P-typ_transduc_dom_A_sf"/>
</dbReference>
<evidence type="ECO:0000256" key="1">
    <source>
        <dbReference type="ARBA" id="ARBA00004370"/>
    </source>
</evidence>
<dbReference type="InterPro" id="IPR018303">
    <property type="entry name" value="ATPase_P-typ_P_site"/>
</dbReference>
<keyword evidence="4" id="KW-1278">Translocase</keyword>
<dbReference type="Gene3D" id="2.70.150.10">
    <property type="entry name" value="Calcium-transporting ATPase, cytoplasmic transduction domain A"/>
    <property type="match status" value="1"/>
</dbReference>
<dbReference type="Gene3D" id="3.30.70.100">
    <property type="match status" value="1"/>
</dbReference>
<dbReference type="FunFam" id="2.70.150.10:FF:000002">
    <property type="entry name" value="Copper-transporting ATPase 1, putative"/>
    <property type="match status" value="1"/>
</dbReference>
<keyword evidence="6 7" id="KW-0472">Membrane</keyword>
<dbReference type="InterPro" id="IPR044492">
    <property type="entry name" value="P_typ_ATPase_HD_dom"/>
</dbReference>
<dbReference type="GO" id="GO:0016020">
    <property type="term" value="C:membrane"/>
    <property type="evidence" value="ECO:0007669"/>
    <property type="project" value="UniProtKB-SubCell"/>
</dbReference>
<dbReference type="InterPro" id="IPR036412">
    <property type="entry name" value="HAD-like_sf"/>
</dbReference>
<dbReference type="Pfam" id="PF00403">
    <property type="entry name" value="HMA"/>
    <property type="match status" value="1"/>
</dbReference>
<dbReference type="NCBIfam" id="TIGR01525">
    <property type="entry name" value="ATPase-IB_hvy"/>
    <property type="match status" value="1"/>
</dbReference>
<dbReference type="GO" id="GO:0019829">
    <property type="term" value="F:ATPase-coupled monoatomic cation transmembrane transporter activity"/>
    <property type="evidence" value="ECO:0007669"/>
    <property type="project" value="InterPro"/>
</dbReference>
<evidence type="ECO:0000256" key="7">
    <source>
        <dbReference type="RuleBase" id="RU362081"/>
    </source>
</evidence>
<dbReference type="EMBL" id="MU004403">
    <property type="protein sequence ID" value="KAF2652371.1"/>
    <property type="molecule type" value="Genomic_DNA"/>
</dbReference>
<dbReference type="SFLD" id="SFLDG00002">
    <property type="entry name" value="C1.7:_P-type_atpase_like"/>
    <property type="match status" value="1"/>
</dbReference>
<dbReference type="InterPro" id="IPR036163">
    <property type="entry name" value="HMA_dom_sf"/>
</dbReference>
<proteinExistence type="inferred from homology"/>
<dbReference type="PANTHER" id="PTHR46594:SF4">
    <property type="entry name" value="P-TYPE CATION-TRANSPORTING ATPASE"/>
    <property type="match status" value="1"/>
</dbReference>
<dbReference type="GO" id="GO:0016887">
    <property type="term" value="F:ATP hydrolysis activity"/>
    <property type="evidence" value="ECO:0007669"/>
    <property type="project" value="InterPro"/>
</dbReference>
<keyword evidence="10" id="KW-1185">Reference proteome</keyword>
<dbReference type="InterPro" id="IPR059000">
    <property type="entry name" value="ATPase_P-type_domA"/>
</dbReference>
<dbReference type="NCBIfam" id="TIGR01511">
    <property type="entry name" value="ATPase-IB1_Cu"/>
    <property type="match status" value="1"/>
</dbReference>
<dbReference type="InterPro" id="IPR023298">
    <property type="entry name" value="ATPase_P-typ_TM_dom_sf"/>
</dbReference>
<dbReference type="SUPFAM" id="SSF55008">
    <property type="entry name" value="HMA, heavy metal-associated domain"/>
    <property type="match status" value="1"/>
</dbReference>
<evidence type="ECO:0000256" key="5">
    <source>
        <dbReference type="ARBA" id="ARBA00022989"/>
    </source>
</evidence>
<dbReference type="NCBIfam" id="TIGR01494">
    <property type="entry name" value="ATPase_P-type"/>
    <property type="match status" value="2"/>
</dbReference>
<feature type="transmembrane region" description="Helical" evidence="7">
    <location>
        <begin position="783"/>
        <end position="809"/>
    </location>
</feature>
<organism evidence="9 10">
    <name type="scientific">Lophiostoma macrostomum CBS 122681</name>
    <dbReference type="NCBI Taxonomy" id="1314788"/>
    <lineage>
        <taxon>Eukaryota</taxon>
        <taxon>Fungi</taxon>
        <taxon>Dikarya</taxon>
        <taxon>Ascomycota</taxon>
        <taxon>Pezizomycotina</taxon>
        <taxon>Dothideomycetes</taxon>
        <taxon>Pleosporomycetidae</taxon>
        <taxon>Pleosporales</taxon>
        <taxon>Lophiostomataceae</taxon>
        <taxon>Lophiostoma</taxon>
    </lineage>
</organism>
<dbReference type="PROSITE" id="PS50846">
    <property type="entry name" value="HMA_2"/>
    <property type="match status" value="1"/>
</dbReference>
<dbReference type="SUPFAM" id="SSF81665">
    <property type="entry name" value="Calcium ATPase, transmembrane domain M"/>
    <property type="match status" value="1"/>
</dbReference>
<dbReference type="Gene3D" id="3.40.1110.10">
    <property type="entry name" value="Calcium-transporting ATPase, cytoplasmic domain N"/>
    <property type="match status" value="1"/>
</dbReference>
<comment type="subcellular location">
    <subcellularLocation>
        <location evidence="1 7">Membrane</location>
    </subcellularLocation>
</comment>
<dbReference type="SUPFAM" id="SSF56784">
    <property type="entry name" value="HAD-like"/>
    <property type="match status" value="1"/>
</dbReference>
<reference evidence="9" key="1">
    <citation type="journal article" date="2020" name="Stud. Mycol.">
        <title>101 Dothideomycetes genomes: a test case for predicting lifestyles and emergence of pathogens.</title>
        <authorList>
            <person name="Haridas S."/>
            <person name="Albert R."/>
            <person name="Binder M."/>
            <person name="Bloem J."/>
            <person name="Labutti K."/>
            <person name="Salamov A."/>
            <person name="Andreopoulos B."/>
            <person name="Baker S."/>
            <person name="Barry K."/>
            <person name="Bills G."/>
            <person name="Bluhm B."/>
            <person name="Cannon C."/>
            <person name="Castanera R."/>
            <person name="Culley D."/>
            <person name="Daum C."/>
            <person name="Ezra D."/>
            <person name="Gonzalez J."/>
            <person name="Henrissat B."/>
            <person name="Kuo A."/>
            <person name="Liang C."/>
            <person name="Lipzen A."/>
            <person name="Lutzoni F."/>
            <person name="Magnuson J."/>
            <person name="Mondo S."/>
            <person name="Nolan M."/>
            <person name="Ohm R."/>
            <person name="Pangilinan J."/>
            <person name="Park H.-J."/>
            <person name="Ramirez L."/>
            <person name="Alfaro M."/>
            <person name="Sun H."/>
            <person name="Tritt A."/>
            <person name="Yoshinaga Y."/>
            <person name="Zwiers L.-H."/>
            <person name="Turgeon B."/>
            <person name="Goodwin S."/>
            <person name="Spatafora J."/>
            <person name="Crous P."/>
            <person name="Grigoriev I."/>
        </authorList>
    </citation>
    <scope>NUCLEOTIDE SEQUENCE</scope>
    <source>
        <strain evidence="9">CBS 122681</strain>
    </source>
</reference>
<dbReference type="SFLD" id="SFLDS00003">
    <property type="entry name" value="Haloacid_Dehalogenase"/>
    <property type="match status" value="1"/>
</dbReference>
<dbReference type="InterPro" id="IPR056236">
    <property type="entry name" value="HMA_PCA1"/>
</dbReference>
<sequence length="1188" mass="125765">MSPVKFTLTELGSHTCTGRRVPRTYSSTLRLFLLLSEFIPSSGPVASHDSTNETSTVAAEDDKGYGVAKDGIEMNQCCSPGKEQSKQDACCSAQEESTGLPTSQDAPDCCKGKPSPCCDSTCIDRLALRECQSGKASPSSSTTSLINCHRGRAGKPCIRHYRTARQHYQAKLDALGCICRALLALGQKSCCVTNNSPSLGGKESWERLSSTSSVDESCQRGNNTCERESKATSAEACAALPTEAVDKGYGNGYCATKKAVSVTPPCDHGCCTEARAPSITGSCTEGCCGNTRPPSIAGSCKEGCCTIMEPPSRTGSCKDECCGPVTPKSTGDSCKGGCCGGGKEADDIIGVPDQNNVELEKGASEQEHVILSISGMTCTGCETKLRRTLNTLPAVCNLRTSLVLARAEFDLTAGKFIPEDVIKHLERTTEFKCERLNDQGSTLDVVCSGDPHRLINGDWPKGVTDLKQLNKTTISVSFDPSIVGARDLIQSGWPTPLQLAPQRADRTLDAGSRHVRHVGYMTILSAIFTIPVLVLSWAPLPPRPIAHGSASLALATLVQVLVAGPFYPKALKALVFSRVIEMDLLIVLSTSTAYIFSIVSFGYEVSGNPLSTGEFFETSTLLVTLIMVGRYVAALARQKAVESISIRSLQANSAILVHPFRTSVCDAPPSKTILREQTRDMHIDARLLQMGDIFKVPPHTRISTDGTVISGLSSSDESMITGESLPVEKSRGSTVIAGSLNLSGTLNVKLTRLPGDNTISTIAAMVDEAKLSKPKIQDIADRVASFFVPVIVALTITTFVIWIAVGIAVRKQSGADATVQAITYAITVLIVSCPCAIGLAVPMVIVIASGVAAEKGVVFKGAEAMELAHQTTDVVFDKTGTLTKGKLGVVIEDYAPSTEEDAEGMILALVRDNKHPVSAAVASHLVERGISPAQLVDIKSVPGKGLEGRTLTNRSIRAGNSRWLECSEHPLVIPIPAQGLTAFCITVDSTLVAVFGLENTLRADASSTIATLHSLGITTHVLSGDDTISVEKVASALEIPSANVRAKCLPRDKQEYIKQLLATPLDGKQRTVIFLGDGTNDAPSLALATIGMHMCSDSSSDIAQAAADVVLMRPALSGVLTAINVSKKAMRRVAFNFGWSFVYNLFAILLGAGAFVTARIPPAYAGLGELVSVLPVVAAAVLLRWSKV</sequence>
<dbReference type="InterPro" id="IPR027256">
    <property type="entry name" value="P-typ_ATPase_IB"/>
</dbReference>
<evidence type="ECO:0000256" key="2">
    <source>
        <dbReference type="ARBA" id="ARBA00022692"/>
    </source>
</evidence>
<dbReference type="InterPro" id="IPR023299">
    <property type="entry name" value="ATPase_P-typ_cyto_dom_N"/>
</dbReference>
<keyword evidence="2 7" id="KW-0812">Transmembrane</keyword>
<feature type="transmembrane region" description="Helical" evidence="7">
    <location>
        <begin position="821"/>
        <end position="847"/>
    </location>
</feature>
<dbReference type="PROSITE" id="PS00154">
    <property type="entry name" value="ATPASE_E1_E2"/>
    <property type="match status" value="1"/>
</dbReference>
<keyword evidence="5 7" id="KW-1133">Transmembrane helix</keyword>
<feature type="transmembrane region" description="Helical" evidence="7">
    <location>
        <begin position="1133"/>
        <end position="1157"/>
    </location>
</feature>
<dbReference type="OrthoDB" id="432719at2759"/>
<keyword evidence="3 7" id="KW-0479">Metal-binding</keyword>
<keyword evidence="7" id="KW-0067">ATP-binding</keyword>
<dbReference type="GO" id="GO:0046872">
    <property type="term" value="F:metal ion binding"/>
    <property type="evidence" value="ECO:0007669"/>
    <property type="project" value="UniProtKB-KW"/>
</dbReference>
<feature type="transmembrane region" description="Helical" evidence="7">
    <location>
        <begin position="584"/>
        <end position="603"/>
    </location>
</feature>
<name>A0A6A6SZJ1_9PLEO</name>
<comment type="similarity">
    <text evidence="7">Belongs to the cation transport ATPase (P-type) (TC 3.A.3) family. Type IB subfamily.</text>
</comment>
<dbReference type="InterPro" id="IPR023214">
    <property type="entry name" value="HAD_sf"/>
</dbReference>
<evidence type="ECO:0000256" key="6">
    <source>
        <dbReference type="ARBA" id="ARBA00023136"/>
    </source>
</evidence>
<dbReference type="Gene3D" id="3.40.50.1000">
    <property type="entry name" value="HAD superfamily/HAD-like"/>
    <property type="match status" value="1"/>
</dbReference>
<dbReference type="GO" id="GO:0030003">
    <property type="term" value="P:intracellular monoatomic cation homeostasis"/>
    <property type="evidence" value="ECO:0007669"/>
    <property type="project" value="UniProtKB-ARBA"/>
</dbReference>
<accession>A0A6A6SZJ1</accession>
<dbReference type="InterPro" id="IPR006121">
    <property type="entry name" value="HMA_dom"/>
</dbReference>
<protein>
    <submittedName>
        <fullName evidence="9">Heavy metal translocatin</fullName>
    </submittedName>
</protein>
<dbReference type="Pfam" id="PF24534">
    <property type="entry name" value="HMA_PCA1"/>
    <property type="match status" value="1"/>
</dbReference>
<dbReference type="SFLD" id="SFLDF00027">
    <property type="entry name" value="p-type_atpase"/>
    <property type="match status" value="1"/>
</dbReference>
<dbReference type="PANTHER" id="PTHR46594">
    <property type="entry name" value="P-TYPE CATION-TRANSPORTING ATPASE"/>
    <property type="match status" value="1"/>
</dbReference>
<dbReference type="Proteomes" id="UP000799324">
    <property type="component" value="Unassembled WGS sequence"/>
</dbReference>
<evidence type="ECO:0000259" key="8">
    <source>
        <dbReference type="PROSITE" id="PS50846"/>
    </source>
</evidence>
<feature type="transmembrane region" description="Helical" evidence="7">
    <location>
        <begin position="1163"/>
        <end position="1183"/>
    </location>
</feature>
<gene>
    <name evidence="9" type="ORF">K491DRAFT_770005</name>
</gene>
<dbReference type="PRINTS" id="PR00119">
    <property type="entry name" value="CATATPASE"/>
</dbReference>
<evidence type="ECO:0000313" key="10">
    <source>
        <dbReference type="Proteomes" id="UP000799324"/>
    </source>
</evidence>
<feature type="transmembrane region" description="Helical" evidence="7">
    <location>
        <begin position="615"/>
        <end position="633"/>
    </location>
</feature>
<keyword evidence="7" id="KW-0547">Nucleotide-binding</keyword>
<feature type="transmembrane region" description="Helical" evidence="7">
    <location>
        <begin position="518"/>
        <end position="538"/>
    </location>
</feature>
<dbReference type="CDD" id="cd00371">
    <property type="entry name" value="HMA"/>
    <property type="match status" value="1"/>
</dbReference>
<feature type="domain" description="HMA" evidence="8">
    <location>
        <begin position="367"/>
        <end position="434"/>
    </location>
</feature>
<feature type="transmembrane region" description="Helical" evidence="7">
    <location>
        <begin position="544"/>
        <end position="563"/>
    </location>
</feature>
<dbReference type="GO" id="GO:0005524">
    <property type="term" value="F:ATP binding"/>
    <property type="evidence" value="ECO:0007669"/>
    <property type="project" value="UniProtKB-UniRule"/>
</dbReference>
<dbReference type="SUPFAM" id="SSF81653">
    <property type="entry name" value="Calcium ATPase, transduction domain A"/>
    <property type="match status" value="1"/>
</dbReference>